<proteinExistence type="predicted"/>
<accession>A0ABQ7B0V2</accession>
<reference evidence="1 2" key="1">
    <citation type="journal article" date="2020" name="BMC Genomics">
        <title>Intraspecific diversification of the crop wild relative Brassica cretica Lam. using demographic model selection.</title>
        <authorList>
            <person name="Kioukis A."/>
            <person name="Michalopoulou V.A."/>
            <person name="Briers L."/>
            <person name="Pirintsos S."/>
            <person name="Studholme D.J."/>
            <person name="Pavlidis P."/>
            <person name="Sarris P.F."/>
        </authorList>
    </citation>
    <scope>NUCLEOTIDE SEQUENCE [LARGE SCALE GENOMIC DNA]</scope>
    <source>
        <strain evidence="2">cv. PFS-1207/04</strain>
    </source>
</reference>
<comment type="caution">
    <text evidence="1">The sequence shown here is derived from an EMBL/GenBank/DDBJ whole genome shotgun (WGS) entry which is preliminary data.</text>
</comment>
<evidence type="ECO:0000313" key="1">
    <source>
        <dbReference type="EMBL" id="KAF3519913.1"/>
    </source>
</evidence>
<organism evidence="1 2">
    <name type="scientific">Brassica cretica</name>
    <name type="common">Mustard</name>
    <dbReference type="NCBI Taxonomy" id="69181"/>
    <lineage>
        <taxon>Eukaryota</taxon>
        <taxon>Viridiplantae</taxon>
        <taxon>Streptophyta</taxon>
        <taxon>Embryophyta</taxon>
        <taxon>Tracheophyta</taxon>
        <taxon>Spermatophyta</taxon>
        <taxon>Magnoliopsida</taxon>
        <taxon>eudicotyledons</taxon>
        <taxon>Gunneridae</taxon>
        <taxon>Pentapetalae</taxon>
        <taxon>rosids</taxon>
        <taxon>malvids</taxon>
        <taxon>Brassicales</taxon>
        <taxon>Brassicaceae</taxon>
        <taxon>Brassiceae</taxon>
        <taxon>Brassica</taxon>
    </lineage>
</organism>
<keyword evidence="2" id="KW-1185">Reference proteome</keyword>
<protein>
    <submittedName>
        <fullName evidence="1">Uncharacterized protein</fullName>
    </submittedName>
</protein>
<evidence type="ECO:0000313" key="2">
    <source>
        <dbReference type="Proteomes" id="UP000266723"/>
    </source>
</evidence>
<name>A0ABQ7B0V2_BRACR</name>
<sequence length="84" mass="9436">MTLSPLFPLSREPSPLKWTRSYLERDLRLLHLANVTPIEEDLATSTSIASHLLLSILPSKSLRRAATYFSDDGSPDRDSIIFPP</sequence>
<dbReference type="EMBL" id="QGKV02001556">
    <property type="protein sequence ID" value="KAF3519913.1"/>
    <property type="molecule type" value="Genomic_DNA"/>
</dbReference>
<gene>
    <name evidence="1" type="ORF">DY000_02060798</name>
</gene>
<dbReference type="Proteomes" id="UP000266723">
    <property type="component" value="Unassembled WGS sequence"/>
</dbReference>